<keyword evidence="2" id="KW-1185">Reference proteome</keyword>
<dbReference type="Pfam" id="PF13591">
    <property type="entry name" value="MerR_2"/>
    <property type="match status" value="1"/>
</dbReference>
<sequence length="110" mass="12633">MMALEQVLAAVGRVDRQDLTLWIERRWVRPHHEGGGYVFTELDVARVTLICEMRHDLAIDDEAMPVVLGLMDQLYGMRRRVRHLVDAVSAQPEEVRRAIAAELKRQAAED</sequence>
<evidence type="ECO:0008006" key="3">
    <source>
        <dbReference type="Google" id="ProtNLM"/>
    </source>
</evidence>
<reference evidence="1 2" key="1">
    <citation type="submission" date="2013-08" db="EMBL/GenBank/DDBJ databases">
        <title>The genome sequence of Skermanella stibiiresistens.</title>
        <authorList>
            <person name="Zhu W."/>
            <person name="Wang G."/>
        </authorList>
    </citation>
    <scope>NUCLEOTIDE SEQUENCE [LARGE SCALE GENOMIC DNA]</scope>
    <source>
        <strain evidence="1 2">SB22</strain>
    </source>
</reference>
<dbReference type="OrthoDB" id="9800876at2"/>
<evidence type="ECO:0000313" key="1">
    <source>
        <dbReference type="EMBL" id="EWY39926.1"/>
    </source>
</evidence>
<accession>W9H562</accession>
<name>W9H562_9PROT</name>
<dbReference type="Gene3D" id="1.10.1660.10">
    <property type="match status" value="1"/>
</dbReference>
<organism evidence="1 2">
    <name type="scientific">Skermanella stibiiresistens SB22</name>
    <dbReference type="NCBI Taxonomy" id="1385369"/>
    <lineage>
        <taxon>Bacteria</taxon>
        <taxon>Pseudomonadati</taxon>
        <taxon>Pseudomonadota</taxon>
        <taxon>Alphaproteobacteria</taxon>
        <taxon>Rhodospirillales</taxon>
        <taxon>Azospirillaceae</taxon>
        <taxon>Skermanella</taxon>
    </lineage>
</organism>
<dbReference type="RefSeq" id="WP_037452569.1">
    <property type="nucleotide sequence ID" value="NZ_AVFL01000009.1"/>
</dbReference>
<evidence type="ECO:0000313" key="2">
    <source>
        <dbReference type="Proteomes" id="UP000019486"/>
    </source>
</evidence>
<protein>
    <recommendedName>
        <fullName evidence="3">Chaperone modulatory protein CbpM</fullName>
    </recommendedName>
</protein>
<proteinExistence type="predicted"/>
<dbReference type="Proteomes" id="UP000019486">
    <property type="component" value="Unassembled WGS sequence"/>
</dbReference>
<dbReference type="EMBL" id="AVFL01000009">
    <property type="protein sequence ID" value="EWY39926.1"/>
    <property type="molecule type" value="Genomic_DNA"/>
</dbReference>
<comment type="caution">
    <text evidence="1">The sequence shown here is derived from an EMBL/GenBank/DDBJ whole genome shotgun (WGS) entry which is preliminary data.</text>
</comment>
<dbReference type="AlphaFoldDB" id="W9H562"/>
<gene>
    <name evidence="1" type="ORF">N825_02710</name>
</gene>
<dbReference type="STRING" id="1385369.N825_02710"/>